<proteinExistence type="predicted"/>
<gene>
    <name evidence="2" type="ORF">PISMIDRAFT_121801</name>
</gene>
<dbReference type="STRING" id="765257.A0A0C9YDR7"/>
<accession>A0A0C9YDR7</accession>
<feature type="region of interest" description="Disordered" evidence="1">
    <location>
        <begin position="107"/>
        <end position="127"/>
    </location>
</feature>
<reference evidence="3" key="2">
    <citation type="submission" date="2015-01" db="EMBL/GenBank/DDBJ databases">
        <title>Evolutionary Origins and Diversification of the Mycorrhizal Mutualists.</title>
        <authorList>
            <consortium name="DOE Joint Genome Institute"/>
            <consortium name="Mycorrhizal Genomics Consortium"/>
            <person name="Kohler A."/>
            <person name="Kuo A."/>
            <person name="Nagy L.G."/>
            <person name="Floudas D."/>
            <person name="Copeland A."/>
            <person name="Barry K.W."/>
            <person name="Cichocki N."/>
            <person name="Veneault-Fourrey C."/>
            <person name="LaButti K."/>
            <person name="Lindquist E.A."/>
            <person name="Lipzen A."/>
            <person name="Lundell T."/>
            <person name="Morin E."/>
            <person name="Murat C."/>
            <person name="Riley R."/>
            <person name="Ohm R."/>
            <person name="Sun H."/>
            <person name="Tunlid A."/>
            <person name="Henrissat B."/>
            <person name="Grigoriev I.V."/>
            <person name="Hibbett D.S."/>
            <person name="Martin F."/>
        </authorList>
    </citation>
    <scope>NUCLEOTIDE SEQUENCE [LARGE SCALE GENOMIC DNA]</scope>
    <source>
        <strain evidence="3">441</strain>
    </source>
</reference>
<keyword evidence="3" id="KW-1185">Reference proteome</keyword>
<dbReference type="AlphaFoldDB" id="A0A0C9YDR7"/>
<evidence type="ECO:0000313" key="2">
    <source>
        <dbReference type="EMBL" id="KIK11949.1"/>
    </source>
</evidence>
<dbReference type="HOGENOM" id="CLU_065856_1_0_1"/>
<evidence type="ECO:0000256" key="1">
    <source>
        <dbReference type="SAM" id="MobiDB-lite"/>
    </source>
</evidence>
<feature type="region of interest" description="Disordered" evidence="1">
    <location>
        <begin position="1"/>
        <end position="50"/>
    </location>
</feature>
<sequence>MEASQPLPASSPEPVSPHPHPTVVDTRPSRTHCLPRRYRDELPEPMPAAVPVHPVDQPSLPQRVVLHVFDSFRTAFNKFGIAREYRHRPSYDPDSFLSVSDLSDLPTLPSSDDSNSDELPGNCEDLYGSSGAHAPPWPWANMSIWRLMSWKLTGTNQKSNGEVTRLVHDVIQAADFKIDDLTGFNASSESKRLDTRDAAGPSGVFDRDGWKEAAPEIIVPTREKRKEAV</sequence>
<dbReference type="OrthoDB" id="3208495at2759"/>
<feature type="compositionally biased region" description="Pro residues" evidence="1">
    <location>
        <begin position="9"/>
        <end position="20"/>
    </location>
</feature>
<name>A0A0C9YDR7_9AGAM</name>
<dbReference type="EMBL" id="KN834136">
    <property type="protein sequence ID" value="KIK11949.1"/>
    <property type="molecule type" value="Genomic_DNA"/>
</dbReference>
<protein>
    <submittedName>
        <fullName evidence="2">Uncharacterized protein</fullName>
    </submittedName>
</protein>
<evidence type="ECO:0000313" key="3">
    <source>
        <dbReference type="Proteomes" id="UP000054018"/>
    </source>
</evidence>
<organism evidence="2 3">
    <name type="scientific">Pisolithus microcarpus 441</name>
    <dbReference type="NCBI Taxonomy" id="765257"/>
    <lineage>
        <taxon>Eukaryota</taxon>
        <taxon>Fungi</taxon>
        <taxon>Dikarya</taxon>
        <taxon>Basidiomycota</taxon>
        <taxon>Agaricomycotina</taxon>
        <taxon>Agaricomycetes</taxon>
        <taxon>Agaricomycetidae</taxon>
        <taxon>Boletales</taxon>
        <taxon>Sclerodermatineae</taxon>
        <taxon>Pisolithaceae</taxon>
        <taxon>Pisolithus</taxon>
    </lineage>
</organism>
<reference evidence="2 3" key="1">
    <citation type="submission" date="2014-04" db="EMBL/GenBank/DDBJ databases">
        <authorList>
            <consortium name="DOE Joint Genome Institute"/>
            <person name="Kuo A."/>
            <person name="Kohler A."/>
            <person name="Costa M.D."/>
            <person name="Nagy L.G."/>
            <person name="Floudas D."/>
            <person name="Copeland A."/>
            <person name="Barry K.W."/>
            <person name="Cichocki N."/>
            <person name="Veneault-Fourrey C."/>
            <person name="LaButti K."/>
            <person name="Lindquist E.A."/>
            <person name="Lipzen A."/>
            <person name="Lundell T."/>
            <person name="Morin E."/>
            <person name="Murat C."/>
            <person name="Sun H."/>
            <person name="Tunlid A."/>
            <person name="Henrissat B."/>
            <person name="Grigoriev I.V."/>
            <person name="Hibbett D.S."/>
            <person name="Martin F."/>
            <person name="Nordberg H.P."/>
            <person name="Cantor M.N."/>
            <person name="Hua S.X."/>
        </authorList>
    </citation>
    <scope>NUCLEOTIDE SEQUENCE [LARGE SCALE GENOMIC DNA]</scope>
    <source>
        <strain evidence="2 3">441</strain>
    </source>
</reference>
<dbReference type="Proteomes" id="UP000054018">
    <property type="component" value="Unassembled WGS sequence"/>
</dbReference>